<accession>A2DDL3</accession>
<keyword evidence="5" id="KW-1185">Reference proteome</keyword>
<dbReference type="SUPFAM" id="SSF48403">
    <property type="entry name" value="Ankyrin repeat"/>
    <property type="match status" value="1"/>
</dbReference>
<evidence type="ECO:0000313" key="4">
    <source>
        <dbReference type="EMBL" id="EAY21389.1"/>
    </source>
</evidence>
<evidence type="ECO:0000256" key="3">
    <source>
        <dbReference type="PROSITE-ProRule" id="PRU00023"/>
    </source>
</evidence>
<keyword evidence="1" id="KW-0677">Repeat</keyword>
<reference evidence="4" key="2">
    <citation type="journal article" date="2007" name="Science">
        <title>Draft genome sequence of the sexually transmitted pathogen Trichomonas vaginalis.</title>
        <authorList>
            <person name="Carlton J.M."/>
            <person name="Hirt R.P."/>
            <person name="Silva J.C."/>
            <person name="Delcher A.L."/>
            <person name="Schatz M."/>
            <person name="Zhao Q."/>
            <person name="Wortman J.R."/>
            <person name="Bidwell S.L."/>
            <person name="Alsmark U.C.M."/>
            <person name="Besteiro S."/>
            <person name="Sicheritz-Ponten T."/>
            <person name="Noel C.J."/>
            <person name="Dacks J.B."/>
            <person name="Foster P.G."/>
            <person name="Simillion C."/>
            <person name="Van de Peer Y."/>
            <person name="Miranda-Saavedra D."/>
            <person name="Barton G.J."/>
            <person name="Westrop G.D."/>
            <person name="Mueller S."/>
            <person name="Dessi D."/>
            <person name="Fiori P.L."/>
            <person name="Ren Q."/>
            <person name="Paulsen I."/>
            <person name="Zhang H."/>
            <person name="Bastida-Corcuera F.D."/>
            <person name="Simoes-Barbosa A."/>
            <person name="Brown M.T."/>
            <person name="Hayes R.D."/>
            <person name="Mukherjee M."/>
            <person name="Okumura C.Y."/>
            <person name="Schneider R."/>
            <person name="Smith A.J."/>
            <person name="Vanacova S."/>
            <person name="Villalvazo M."/>
            <person name="Haas B.J."/>
            <person name="Pertea M."/>
            <person name="Feldblyum T.V."/>
            <person name="Utterback T.R."/>
            <person name="Shu C.L."/>
            <person name="Osoegawa K."/>
            <person name="de Jong P.J."/>
            <person name="Hrdy I."/>
            <person name="Horvathova L."/>
            <person name="Zubacova Z."/>
            <person name="Dolezal P."/>
            <person name="Malik S.B."/>
            <person name="Logsdon J.M. Jr."/>
            <person name="Henze K."/>
            <person name="Gupta A."/>
            <person name="Wang C.C."/>
            <person name="Dunne R.L."/>
            <person name="Upcroft J.A."/>
            <person name="Upcroft P."/>
            <person name="White O."/>
            <person name="Salzberg S.L."/>
            <person name="Tang P."/>
            <person name="Chiu C.-H."/>
            <person name="Lee Y.-S."/>
            <person name="Embley T.M."/>
            <person name="Coombs G.H."/>
            <person name="Mottram J.C."/>
            <person name="Tachezy J."/>
            <person name="Fraser-Liggett C.M."/>
            <person name="Johnson P.J."/>
        </authorList>
    </citation>
    <scope>NUCLEOTIDE SEQUENCE [LARGE SCALE GENOMIC DNA]</scope>
    <source>
        <strain evidence="4">G3</strain>
    </source>
</reference>
<evidence type="ECO:0000256" key="1">
    <source>
        <dbReference type="ARBA" id="ARBA00022737"/>
    </source>
</evidence>
<dbReference type="PROSITE" id="PS50297">
    <property type="entry name" value="ANK_REP_REGION"/>
    <property type="match status" value="1"/>
</dbReference>
<dbReference type="Gene3D" id="1.25.40.20">
    <property type="entry name" value="Ankyrin repeat-containing domain"/>
    <property type="match status" value="1"/>
</dbReference>
<organism evidence="4 5">
    <name type="scientific">Trichomonas vaginalis (strain ATCC PRA-98 / G3)</name>
    <dbReference type="NCBI Taxonomy" id="412133"/>
    <lineage>
        <taxon>Eukaryota</taxon>
        <taxon>Metamonada</taxon>
        <taxon>Parabasalia</taxon>
        <taxon>Trichomonadida</taxon>
        <taxon>Trichomonadidae</taxon>
        <taxon>Trichomonas</taxon>
    </lineage>
</organism>
<dbReference type="SMR" id="A2DDL3"/>
<feature type="repeat" description="ANK" evidence="3">
    <location>
        <begin position="1"/>
        <end position="27"/>
    </location>
</feature>
<protein>
    <submittedName>
        <fullName evidence="4">Uncharacterized protein</fullName>
    </submittedName>
</protein>
<dbReference type="AlphaFoldDB" id="A2DDL3"/>
<dbReference type="EMBL" id="DS113190">
    <property type="protein sequence ID" value="EAY21389.1"/>
    <property type="molecule type" value="Genomic_DNA"/>
</dbReference>
<dbReference type="InParanoid" id="A2DDL3"/>
<dbReference type="PANTHER" id="PTHR24188">
    <property type="entry name" value="ANKYRIN REPEAT PROTEIN"/>
    <property type="match status" value="1"/>
</dbReference>
<reference evidence="4" key="1">
    <citation type="submission" date="2006-10" db="EMBL/GenBank/DDBJ databases">
        <authorList>
            <person name="Amadeo P."/>
            <person name="Zhao Q."/>
            <person name="Wortman J."/>
            <person name="Fraser-Liggett C."/>
            <person name="Carlton J."/>
        </authorList>
    </citation>
    <scope>NUCLEOTIDE SEQUENCE</scope>
    <source>
        <strain evidence="4">G3</strain>
    </source>
</reference>
<evidence type="ECO:0000313" key="5">
    <source>
        <dbReference type="Proteomes" id="UP000001542"/>
    </source>
</evidence>
<proteinExistence type="predicted"/>
<gene>
    <name evidence="4" type="ORF">TVAG_198270</name>
</gene>
<keyword evidence="2 3" id="KW-0040">ANK repeat</keyword>
<dbReference type="Proteomes" id="UP000001542">
    <property type="component" value="Unassembled WGS sequence"/>
</dbReference>
<dbReference type="PANTHER" id="PTHR24188:SF29">
    <property type="entry name" value="GH09064P"/>
    <property type="match status" value="1"/>
</dbReference>
<evidence type="ECO:0000256" key="2">
    <source>
        <dbReference type="ARBA" id="ARBA00023043"/>
    </source>
</evidence>
<dbReference type="Pfam" id="PF12796">
    <property type="entry name" value="Ank_2"/>
    <property type="match status" value="1"/>
</dbReference>
<dbReference type="PROSITE" id="PS50088">
    <property type="entry name" value="ANK_REPEAT"/>
    <property type="match status" value="1"/>
</dbReference>
<sequence>MAASRYGELEVVKYLISAGADKEAKNKDGKNALMMANDYVRNYLQAIYTK</sequence>
<dbReference type="VEuPathDB" id="TrichDB:TVAG_198270"/>
<dbReference type="InterPro" id="IPR002110">
    <property type="entry name" value="Ankyrin_rpt"/>
</dbReference>
<dbReference type="InterPro" id="IPR036770">
    <property type="entry name" value="Ankyrin_rpt-contain_sf"/>
</dbReference>
<name>A2DDL3_TRIV3</name>